<dbReference type="AlphaFoldDB" id="X0SQI2"/>
<dbReference type="EMBL" id="BARS01000491">
    <property type="protein sequence ID" value="GAF78137.1"/>
    <property type="molecule type" value="Genomic_DNA"/>
</dbReference>
<reference evidence="3" key="1">
    <citation type="journal article" date="2014" name="Front. Microbiol.">
        <title>High frequency of phylogenetically diverse reductive dehalogenase-homologous genes in deep subseafloor sedimentary metagenomes.</title>
        <authorList>
            <person name="Kawai M."/>
            <person name="Futagami T."/>
            <person name="Toyoda A."/>
            <person name="Takaki Y."/>
            <person name="Nishi S."/>
            <person name="Hori S."/>
            <person name="Arai W."/>
            <person name="Tsubouchi T."/>
            <person name="Morono Y."/>
            <person name="Uchiyama I."/>
            <person name="Ito T."/>
            <person name="Fujiyama A."/>
            <person name="Inagaki F."/>
            <person name="Takami H."/>
        </authorList>
    </citation>
    <scope>NUCLEOTIDE SEQUENCE</scope>
    <source>
        <strain evidence="3">Expedition CK06-06</strain>
    </source>
</reference>
<protein>
    <recommendedName>
        <fullName evidence="2">Transposase InsH N-terminal domain-containing protein</fullName>
    </recommendedName>
</protein>
<gene>
    <name evidence="3" type="ORF">S01H1_01179</name>
</gene>
<organism evidence="3">
    <name type="scientific">marine sediment metagenome</name>
    <dbReference type="NCBI Taxonomy" id="412755"/>
    <lineage>
        <taxon>unclassified sequences</taxon>
        <taxon>metagenomes</taxon>
        <taxon>ecological metagenomes</taxon>
    </lineage>
</organism>
<evidence type="ECO:0000259" key="2">
    <source>
        <dbReference type="Pfam" id="PF05598"/>
    </source>
</evidence>
<dbReference type="PANTHER" id="PTHR33408">
    <property type="entry name" value="TRANSPOSASE"/>
    <property type="match status" value="1"/>
</dbReference>
<name>X0SQI2_9ZZZZ</name>
<dbReference type="Pfam" id="PF05598">
    <property type="entry name" value="DUF772"/>
    <property type="match status" value="1"/>
</dbReference>
<dbReference type="InterPro" id="IPR008490">
    <property type="entry name" value="Transposase_InsH_N"/>
</dbReference>
<proteinExistence type="predicted"/>
<dbReference type="PANTHER" id="PTHR33408:SF4">
    <property type="entry name" value="TRANSPOSASE DDE DOMAIN-CONTAINING PROTEIN"/>
    <property type="match status" value="1"/>
</dbReference>
<keyword evidence="1" id="KW-0175">Coiled coil</keyword>
<accession>X0SQI2</accession>
<sequence length="327" mass="38260">MKFRPYNTNQTKFVNLDYRKLLGEDSDAVIIHNIVEVLDLSEFELKYVEIGNPAYNPKMMMKIIIYGYVKSYFGGRPLYNNFENDLGLRFLSNDDFPDYRTINLFRVNFREEIADIFAQVVMLCKELDMIGFENLSIDGQKIKANANVFQNKNLKSIRKEKERIEIQLKKLLENELDFRQENENKELISKKREKLKRRKRRLDIAAQLLIDAGAENDDELRYNLTDPDSRIMTDKRGVKNPDYNAQNAVDDKFQVLTAVDVTDTPSDNEELFPMKEKSKENAGRNHENTLADAGYGNKVKFGEMEQDNDTEYYVPDKTMYSSKKNPF</sequence>
<evidence type="ECO:0000313" key="3">
    <source>
        <dbReference type="EMBL" id="GAF78137.1"/>
    </source>
</evidence>
<comment type="caution">
    <text evidence="3">The sequence shown here is derived from an EMBL/GenBank/DDBJ whole genome shotgun (WGS) entry which is preliminary data.</text>
</comment>
<feature type="domain" description="Transposase InsH N-terminal" evidence="2">
    <location>
        <begin position="25"/>
        <end position="106"/>
    </location>
</feature>
<evidence type="ECO:0000256" key="1">
    <source>
        <dbReference type="SAM" id="Coils"/>
    </source>
</evidence>
<feature type="coiled-coil region" evidence="1">
    <location>
        <begin position="154"/>
        <end position="198"/>
    </location>
</feature>
<feature type="non-terminal residue" evidence="3">
    <location>
        <position position="327"/>
    </location>
</feature>